<evidence type="ECO:0000313" key="2">
    <source>
        <dbReference type="EMBL" id="SEF74649.1"/>
    </source>
</evidence>
<dbReference type="AlphaFoldDB" id="A0A1H5UI12"/>
<name>A0A1H5UI12_9VIBR</name>
<dbReference type="InterPro" id="IPR009875">
    <property type="entry name" value="PilZ_domain"/>
</dbReference>
<accession>A0A1H5UI12</accession>
<evidence type="ECO:0000259" key="1">
    <source>
        <dbReference type="Pfam" id="PF07238"/>
    </source>
</evidence>
<reference evidence="3" key="1">
    <citation type="submission" date="2016-10" db="EMBL/GenBank/DDBJ databases">
        <authorList>
            <person name="Varghese N."/>
            <person name="Submissions S."/>
        </authorList>
    </citation>
    <scope>NUCLEOTIDE SEQUENCE [LARGE SCALE GENOMIC DNA]</scope>
    <source>
        <strain evidence="3">CGMCC 1.7062</strain>
    </source>
</reference>
<dbReference type="Proteomes" id="UP000236721">
    <property type="component" value="Unassembled WGS sequence"/>
</dbReference>
<dbReference type="Gene3D" id="2.40.10.220">
    <property type="entry name" value="predicted glycosyltransferase like domains"/>
    <property type="match status" value="1"/>
</dbReference>
<dbReference type="EMBL" id="FNVG01000003">
    <property type="protein sequence ID" value="SEF74649.1"/>
    <property type="molecule type" value="Genomic_DNA"/>
</dbReference>
<feature type="domain" description="PilZ" evidence="1">
    <location>
        <begin position="469"/>
        <end position="554"/>
    </location>
</feature>
<evidence type="ECO:0000313" key="3">
    <source>
        <dbReference type="Proteomes" id="UP000236721"/>
    </source>
</evidence>
<dbReference type="SUPFAM" id="SSF141371">
    <property type="entry name" value="PilZ domain-like"/>
    <property type="match status" value="1"/>
</dbReference>
<sequence>MQQPEILSIAERLISAYHAEDFDLVLNQVTEGESPSTKLLVKMELNRLMAPCHKRIDLRGRVTTDCHEYQLNGLAHWLDDRAFDVYHKLTKKFGGYTEGVWESLVNRRTISSLGNEQRHAHQDDLSDPKSPYAADAINLGYDLKRKENRLKLESQVSIELENGDTITGMSVDLSSSGGKFKVPGTFDYDLGQIISVHFDELAQSTQIKEITEPIEYRVLGVDGIHGVSPVKYLRTLRLTRTNAVELVVEKLLNTESKKLRHDNQDRITRARTRGFEHTYLKHACNLPLFFSGNELKVALLTENNQDIWHYWHDERNQQSLGALFSEQRMELLVKAGIKGCSNVLYTFTHDHQGMKLFYSMMMPEADRQERQLFWHIGARRKSWKAFRLSVFELSDEDVDSISSNYSDLVASSEKLTHFGILQEISDASSACDYLFTEKPRLPTSELHRFRHPRRITSQPRGLYFDAQSRRKEPRYQFSSPLFVQCDESTIIRGKTIDLSKRGASVELSEPLPLHSGATVHVDYLELKRYNDRLPLNRVPYEVVRLSQDRKTVHLSILESGKTIKTIAFFNGIIDNNQDKLIVKQELLPSPALLESLHNVLLAKMVSTPIYIDKRGTSVKSRNIGVNFPLAGYLQFFERIGHNQKIALEPIFKGRSNTLIAEPMKKKPGAKPVYHELYIGVLKLGERIQSIHSKLREDFESTQSRIKFIKDALSMGELYVLRVSSGPVYDALTTLMKKDINELLSLSLSHARNLENEMTSICGYCELIDITEEVLIRLELNH</sequence>
<protein>
    <submittedName>
        <fullName evidence="2">PilZ domain-containing protein</fullName>
    </submittedName>
</protein>
<gene>
    <name evidence="2" type="ORF">SAMN04488244_103187</name>
</gene>
<organism evidence="2 3">
    <name type="scientific">Vibrio hangzhouensis</name>
    <dbReference type="NCBI Taxonomy" id="462991"/>
    <lineage>
        <taxon>Bacteria</taxon>
        <taxon>Pseudomonadati</taxon>
        <taxon>Pseudomonadota</taxon>
        <taxon>Gammaproteobacteria</taxon>
        <taxon>Vibrionales</taxon>
        <taxon>Vibrionaceae</taxon>
        <taxon>Vibrio</taxon>
    </lineage>
</organism>
<dbReference type="OrthoDB" id="6208912at2"/>
<dbReference type="GO" id="GO:0035438">
    <property type="term" value="F:cyclic-di-GMP binding"/>
    <property type="evidence" value="ECO:0007669"/>
    <property type="project" value="InterPro"/>
</dbReference>
<dbReference type="Pfam" id="PF07238">
    <property type="entry name" value="PilZ"/>
    <property type="match status" value="2"/>
</dbReference>
<keyword evidence="3" id="KW-1185">Reference proteome</keyword>
<proteinExistence type="predicted"/>
<dbReference type="RefSeq" id="WP_103879150.1">
    <property type="nucleotide sequence ID" value="NZ_FNVG01000003.1"/>
</dbReference>
<feature type="domain" description="PilZ" evidence="1">
    <location>
        <begin position="144"/>
        <end position="223"/>
    </location>
</feature>